<dbReference type="PANTHER" id="PTHR34217">
    <property type="entry name" value="METAL-DEPENDENT CARBOXYPEPTIDASE"/>
    <property type="match status" value="1"/>
</dbReference>
<proteinExistence type="predicted"/>
<dbReference type="AlphaFoldDB" id="A0A2W5PVI0"/>
<dbReference type="Gene3D" id="1.10.1370.30">
    <property type="match status" value="1"/>
</dbReference>
<organism evidence="1 2">
    <name type="scientific">Micavibrio aeruginosavorus</name>
    <dbReference type="NCBI Taxonomy" id="349221"/>
    <lineage>
        <taxon>Bacteria</taxon>
        <taxon>Pseudomonadati</taxon>
        <taxon>Bdellovibrionota</taxon>
        <taxon>Bdellovibrionia</taxon>
        <taxon>Bdellovibrionales</taxon>
        <taxon>Pseudobdellovibrionaceae</taxon>
        <taxon>Micavibrio</taxon>
    </lineage>
</organism>
<dbReference type="Proteomes" id="UP000249417">
    <property type="component" value="Unassembled WGS sequence"/>
</dbReference>
<sequence length="572" mass="65547">MAMGKDIWGKVRNWAANMPLVPLVMGRMSAKTVTATEELLKLPAPRTPDDIDANTKQYEEHASRSYMDLKMAFRDIGRMNAIVETLGRDFLTAMPEGAYKSRLGQIAFLYRRMHEELANHKMSALIEDSHAHQKKSPASWDPWDSANLREMETMYRHVARVPSDLMEKKARLAYEGRRKHRDVLKCDDWEEAKPFLEDMVDLQKRIAEAKALKDNDHATDPLYQALMREYIPGARLDDVDQLFTRMEEKLKELLPWIIDEQAKHKEPIPLTGPFPAAQQMWLNRSLLKVMGFDFNRGGLYETGHNPVEGGTPDDTRLVIKTSDAGNFLDSMKSALHEGGHGIYIQGLPRETWRYQPVGQDLGSAMQEAQALLIEMILGRTKEFFRYLSPRVEGLFQKFGDPAMTADNLYRLKTRVKPGVDRKSADEVTYFFHVLLRMRLERDLIGGRLTIKELPDAWNAGMKDLLGVEPTTYASGCLQDVHWFVGKFGYFPSYTLGHMIAAQMHDKMKRDIQNIPELMAQGDFMPVQMWLADKIYRNGRLMRTDDLLEQVTGTKLTPGPLIAHLQDRYLEAA</sequence>
<gene>
    <name evidence="1" type="ORF">DI551_05050</name>
</gene>
<dbReference type="SUPFAM" id="SSF55486">
    <property type="entry name" value="Metalloproteases ('zincins'), catalytic domain"/>
    <property type="match status" value="1"/>
</dbReference>
<evidence type="ECO:0008006" key="3">
    <source>
        <dbReference type="Google" id="ProtNLM"/>
    </source>
</evidence>
<dbReference type="PANTHER" id="PTHR34217:SF1">
    <property type="entry name" value="CARBOXYPEPTIDASE 1"/>
    <property type="match status" value="1"/>
</dbReference>
<dbReference type="PROSITE" id="PS52034">
    <property type="entry name" value="PEPTIDASE_M32"/>
    <property type="match status" value="1"/>
</dbReference>
<reference evidence="1 2" key="1">
    <citation type="submission" date="2017-08" db="EMBL/GenBank/DDBJ databases">
        <title>Infants hospitalized years apart are colonized by the same room-sourced microbial strains.</title>
        <authorList>
            <person name="Brooks B."/>
            <person name="Olm M.R."/>
            <person name="Firek B.A."/>
            <person name="Baker R."/>
            <person name="Thomas B.C."/>
            <person name="Morowitz M.J."/>
            <person name="Banfield J.F."/>
        </authorList>
    </citation>
    <scope>NUCLEOTIDE SEQUENCE [LARGE SCALE GENOMIC DNA]</scope>
    <source>
        <strain evidence="1">S2_005_002_R2_29</strain>
    </source>
</reference>
<dbReference type="Pfam" id="PF02074">
    <property type="entry name" value="Peptidase_M32"/>
    <property type="match status" value="1"/>
</dbReference>
<dbReference type="GO" id="GO:0004181">
    <property type="term" value="F:metallocarboxypeptidase activity"/>
    <property type="evidence" value="ECO:0007669"/>
    <property type="project" value="InterPro"/>
</dbReference>
<protein>
    <recommendedName>
        <fullName evidence="3">Carboxypeptidase Taq</fullName>
    </recommendedName>
</protein>
<name>A0A2W5PVI0_9BACT</name>
<accession>A0A2W5PVI0</accession>
<dbReference type="EMBL" id="QFQB01000026">
    <property type="protein sequence ID" value="PZQ46473.1"/>
    <property type="molecule type" value="Genomic_DNA"/>
</dbReference>
<evidence type="ECO:0000313" key="1">
    <source>
        <dbReference type="EMBL" id="PZQ46473.1"/>
    </source>
</evidence>
<comment type="caution">
    <text evidence="1">The sequence shown here is derived from an EMBL/GenBank/DDBJ whole genome shotgun (WGS) entry which is preliminary data.</text>
</comment>
<dbReference type="PRINTS" id="PR00998">
    <property type="entry name" value="CRBOXYPTASET"/>
</dbReference>
<dbReference type="InterPro" id="IPR001333">
    <property type="entry name" value="Peptidase_M32_Taq"/>
</dbReference>
<evidence type="ECO:0000313" key="2">
    <source>
        <dbReference type="Proteomes" id="UP000249417"/>
    </source>
</evidence>
<dbReference type="GO" id="GO:0006508">
    <property type="term" value="P:proteolysis"/>
    <property type="evidence" value="ECO:0007669"/>
    <property type="project" value="InterPro"/>
</dbReference>